<dbReference type="PANTHER" id="PTHR34605">
    <property type="entry name" value="PHAGE_INTEGRASE DOMAIN-CONTAINING PROTEIN"/>
    <property type="match status" value="1"/>
</dbReference>
<proteinExistence type="predicted"/>
<dbReference type="Gene3D" id="1.10.443.10">
    <property type="entry name" value="Intergrase catalytic core"/>
    <property type="match status" value="1"/>
</dbReference>
<dbReference type="AlphaFoldDB" id="A0A0C9V4H7"/>
<dbReference type="PANTHER" id="PTHR34605:SF4">
    <property type="entry name" value="DNA ADENINE METHYLTRANSFERASE"/>
    <property type="match status" value="1"/>
</dbReference>
<dbReference type="InterPro" id="IPR052925">
    <property type="entry name" value="Phage_Integrase-like_Recomb"/>
</dbReference>
<organism evidence="2 3">
    <name type="scientific">Hydnomerulius pinastri MD-312</name>
    <dbReference type="NCBI Taxonomy" id="994086"/>
    <lineage>
        <taxon>Eukaryota</taxon>
        <taxon>Fungi</taxon>
        <taxon>Dikarya</taxon>
        <taxon>Basidiomycota</taxon>
        <taxon>Agaricomycotina</taxon>
        <taxon>Agaricomycetes</taxon>
        <taxon>Agaricomycetidae</taxon>
        <taxon>Boletales</taxon>
        <taxon>Boletales incertae sedis</taxon>
        <taxon>Leucogyrophana</taxon>
    </lineage>
</organism>
<dbReference type="GO" id="GO:0003677">
    <property type="term" value="F:DNA binding"/>
    <property type="evidence" value="ECO:0007669"/>
    <property type="project" value="InterPro"/>
</dbReference>
<feature type="non-terminal residue" evidence="2">
    <location>
        <position position="1"/>
    </location>
</feature>
<evidence type="ECO:0000313" key="2">
    <source>
        <dbReference type="EMBL" id="KIJ60394.1"/>
    </source>
</evidence>
<accession>A0A0C9V4H7</accession>
<dbReference type="GO" id="GO:0015074">
    <property type="term" value="P:DNA integration"/>
    <property type="evidence" value="ECO:0007669"/>
    <property type="project" value="InterPro"/>
</dbReference>
<feature type="non-terminal residue" evidence="2">
    <location>
        <position position="244"/>
    </location>
</feature>
<evidence type="ECO:0000313" key="3">
    <source>
        <dbReference type="Proteomes" id="UP000053820"/>
    </source>
</evidence>
<dbReference type="OrthoDB" id="5598396at2759"/>
<dbReference type="Proteomes" id="UP000053820">
    <property type="component" value="Unassembled WGS sequence"/>
</dbReference>
<protein>
    <submittedName>
        <fullName evidence="2">Uncharacterized protein</fullName>
    </submittedName>
</protein>
<dbReference type="HOGENOM" id="CLU_083223_0_0_1"/>
<sequence length="244" mass="28082">VHNRPVTPMPDTFSYFIVYRSSHLKPKSVNVYMSGIVRELEEHFPDVKIIRSHPLVSRTLAGCLKRHASPVQRKLPLCVDDLHVAYTMLQNSTELDDQLFLAQLHVGFESLLRCGELTWPDEPRYQSYHKVSLRHTLTFTPSLFKYTLPSHKADRFGDGNTILIGQSSRLNDPYRIMLKYINSRNAVFPLHPELWLRKNGTIPTRSWFMRRLHRLFPKDISGHSMRSGGATAMVNAGIAPHLIQ</sequence>
<keyword evidence="1" id="KW-0233">DNA recombination</keyword>
<dbReference type="GO" id="GO:0006310">
    <property type="term" value="P:DNA recombination"/>
    <property type="evidence" value="ECO:0007669"/>
    <property type="project" value="UniProtKB-KW"/>
</dbReference>
<name>A0A0C9V4H7_9AGAM</name>
<keyword evidence="3" id="KW-1185">Reference proteome</keyword>
<dbReference type="InterPro" id="IPR013762">
    <property type="entry name" value="Integrase-like_cat_sf"/>
</dbReference>
<gene>
    <name evidence="2" type="ORF">HYDPIDRAFT_65262</name>
</gene>
<dbReference type="SUPFAM" id="SSF56349">
    <property type="entry name" value="DNA breaking-rejoining enzymes"/>
    <property type="match status" value="1"/>
</dbReference>
<reference evidence="2 3" key="1">
    <citation type="submission" date="2014-04" db="EMBL/GenBank/DDBJ databases">
        <title>Evolutionary Origins and Diversification of the Mycorrhizal Mutualists.</title>
        <authorList>
            <consortium name="DOE Joint Genome Institute"/>
            <consortium name="Mycorrhizal Genomics Consortium"/>
            <person name="Kohler A."/>
            <person name="Kuo A."/>
            <person name="Nagy L.G."/>
            <person name="Floudas D."/>
            <person name="Copeland A."/>
            <person name="Barry K.W."/>
            <person name="Cichocki N."/>
            <person name="Veneault-Fourrey C."/>
            <person name="LaButti K."/>
            <person name="Lindquist E.A."/>
            <person name="Lipzen A."/>
            <person name="Lundell T."/>
            <person name="Morin E."/>
            <person name="Murat C."/>
            <person name="Riley R."/>
            <person name="Ohm R."/>
            <person name="Sun H."/>
            <person name="Tunlid A."/>
            <person name="Henrissat B."/>
            <person name="Grigoriev I.V."/>
            <person name="Hibbett D.S."/>
            <person name="Martin F."/>
        </authorList>
    </citation>
    <scope>NUCLEOTIDE SEQUENCE [LARGE SCALE GENOMIC DNA]</scope>
    <source>
        <strain evidence="2 3">MD-312</strain>
    </source>
</reference>
<evidence type="ECO:0000256" key="1">
    <source>
        <dbReference type="ARBA" id="ARBA00023172"/>
    </source>
</evidence>
<dbReference type="EMBL" id="KN839873">
    <property type="protein sequence ID" value="KIJ60394.1"/>
    <property type="molecule type" value="Genomic_DNA"/>
</dbReference>
<dbReference type="InterPro" id="IPR011010">
    <property type="entry name" value="DNA_brk_join_enz"/>
</dbReference>